<feature type="compositionally biased region" description="Acidic residues" evidence="1">
    <location>
        <begin position="629"/>
        <end position="641"/>
    </location>
</feature>
<evidence type="ECO:0000256" key="1">
    <source>
        <dbReference type="SAM" id="MobiDB-lite"/>
    </source>
</evidence>
<organism evidence="2 3">
    <name type="scientific">Actinomortierella ambigua</name>
    <dbReference type="NCBI Taxonomy" id="1343610"/>
    <lineage>
        <taxon>Eukaryota</taxon>
        <taxon>Fungi</taxon>
        <taxon>Fungi incertae sedis</taxon>
        <taxon>Mucoromycota</taxon>
        <taxon>Mortierellomycotina</taxon>
        <taxon>Mortierellomycetes</taxon>
        <taxon>Mortierellales</taxon>
        <taxon>Mortierellaceae</taxon>
        <taxon>Actinomortierella</taxon>
    </lineage>
</organism>
<evidence type="ECO:0000313" key="3">
    <source>
        <dbReference type="Proteomes" id="UP000807716"/>
    </source>
</evidence>
<dbReference type="PANTHER" id="PTHR13382">
    <property type="entry name" value="MITOCHONDRIAL ATP SYNTHASE COUPLING FACTOR B"/>
    <property type="match status" value="1"/>
</dbReference>
<protein>
    <recommendedName>
        <fullName evidence="4">F-box domain-containing protein</fullName>
    </recommendedName>
</protein>
<comment type="caution">
    <text evidence="2">The sequence shown here is derived from an EMBL/GenBank/DDBJ whole genome shotgun (WGS) entry which is preliminary data.</text>
</comment>
<gene>
    <name evidence="2" type="ORF">DFQ27_005193</name>
</gene>
<feature type="compositionally biased region" description="Low complexity" evidence="1">
    <location>
        <begin position="557"/>
        <end position="566"/>
    </location>
</feature>
<evidence type="ECO:0008006" key="4">
    <source>
        <dbReference type="Google" id="ProtNLM"/>
    </source>
</evidence>
<feature type="region of interest" description="Disordered" evidence="1">
    <location>
        <begin position="226"/>
        <end position="253"/>
    </location>
</feature>
<feature type="compositionally biased region" description="Basic and acidic residues" evidence="1">
    <location>
        <begin position="243"/>
        <end position="253"/>
    </location>
</feature>
<feature type="region of interest" description="Disordered" evidence="1">
    <location>
        <begin position="629"/>
        <end position="649"/>
    </location>
</feature>
<accession>A0A9P6Q0Y1</accession>
<dbReference type="AlphaFoldDB" id="A0A9P6Q0Y1"/>
<proteinExistence type="predicted"/>
<dbReference type="Gene3D" id="3.80.10.10">
    <property type="entry name" value="Ribonuclease Inhibitor"/>
    <property type="match status" value="2"/>
</dbReference>
<dbReference type="Proteomes" id="UP000807716">
    <property type="component" value="Unassembled WGS sequence"/>
</dbReference>
<name>A0A9P6Q0Y1_9FUNG</name>
<dbReference type="InterPro" id="IPR050648">
    <property type="entry name" value="F-box_LRR-repeat"/>
</dbReference>
<dbReference type="OrthoDB" id="2095648at2759"/>
<dbReference type="GO" id="GO:0005737">
    <property type="term" value="C:cytoplasm"/>
    <property type="evidence" value="ECO:0007669"/>
    <property type="project" value="TreeGrafter"/>
</dbReference>
<keyword evidence="3" id="KW-1185">Reference proteome</keyword>
<reference evidence="2" key="1">
    <citation type="journal article" date="2020" name="Fungal Divers.">
        <title>Resolving the Mortierellaceae phylogeny through synthesis of multi-gene phylogenetics and phylogenomics.</title>
        <authorList>
            <person name="Vandepol N."/>
            <person name="Liber J."/>
            <person name="Desiro A."/>
            <person name="Na H."/>
            <person name="Kennedy M."/>
            <person name="Barry K."/>
            <person name="Grigoriev I.V."/>
            <person name="Miller A.N."/>
            <person name="O'Donnell K."/>
            <person name="Stajich J.E."/>
            <person name="Bonito G."/>
        </authorList>
    </citation>
    <scope>NUCLEOTIDE SEQUENCE</scope>
    <source>
        <strain evidence="2">BC1065</strain>
    </source>
</reference>
<feature type="region of interest" description="Disordered" evidence="1">
    <location>
        <begin position="539"/>
        <end position="582"/>
    </location>
</feature>
<dbReference type="InterPro" id="IPR032675">
    <property type="entry name" value="LRR_dom_sf"/>
</dbReference>
<dbReference type="EMBL" id="JAAAJB010000367">
    <property type="protein sequence ID" value="KAG0257324.1"/>
    <property type="molecule type" value="Genomic_DNA"/>
</dbReference>
<sequence length="773" mass="86946">MSTSNPSIWSIQEIVDLMSKFLDRTSIVQCVQVSKAWHSAWLPSLWARIEPNHWQCGTFLASLPAHGDLIRILKCSRYDELELLGPNAIHLSLLEMPKTTLLNMQAHVRILQQNRDSLQSLSLILNDLDSTQCLPLLSTVRQLRNLKTLKLDGSFSLDEEALEYVLGGQGPALPLDAEQLQGQEGPHGPGEDEQPSSIQELSWSGMSFFRHPFNHGENFASKEYIASRQRQQHSPQEEEAEGGEEREKGYEQVRETRRPFFNITSLVMDEVNCDPELILNLTSRFPSLQRLSFKEASEFQPDPTFPVVLARHCPNLRWLDISDQETLSDDFIASLIRHFPNLTTLKASNTLFSEASMHALADHHSRDLVHLDISSCYNISSTTLQRFLCQCSTLRHLEAWDNTLNVVEMVASFFWMGGRSSGSTGGGGGSRGGDDWHHHLRLEQLHKTSSFSSLSSSAASSSSSLSSPWAAPVAGVDGSKQSSLYKAAAAAAATVHRTGFSQQGGWWACSRTLESLTLDLVYEPWSKRKVRQFLETLRQQHENQQKQQSKHQAKLGASSSLSSSASVLPGKEGDGGGNVDDDWMMTTNLSRIGLLLTDKRHLRKVAYQQLGRLVNIRAMCVGAYEMDPEEADDEVEEDEEGGSLAVTPPATMTFLSDLSLAEQEQEDKDGDEDEDDEERWIDFSLRSGLDHLRSLKSLSEISLIRIGQPPEHRVEQPELEWMLKHWPSLRKIEGLDRRNEDEEEGIVEDEPVNELVAWLNRRRPDIIVDEEYI</sequence>
<dbReference type="SUPFAM" id="SSF52047">
    <property type="entry name" value="RNI-like"/>
    <property type="match status" value="1"/>
</dbReference>
<evidence type="ECO:0000313" key="2">
    <source>
        <dbReference type="EMBL" id="KAG0257324.1"/>
    </source>
</evidence>